<dbReference type="Gene3D" id="3.30.1050.10">
    <property type="entry name" value="SCP2 sterol-binding domain"/>
    <property type="match status" value="1"/>
</dbReference>
<feature type="domain" description="SCP2" evidence="2">
    <location>
        <begin position="21"/>
        <end position="105"/>
    </location>
</feature>
<dbReference type="InterPro" id="IPR036527">
    <property type="entry name" value="SCP2_sterol-bd_dom_sf"/>
</dbReference>
<dbReference type="RefSeq" id="WP_111211976.1">
    <property type="nucleotide sequence ID" value="NZ_POTY01000005.1"/>
</dbReference>
<evidence type="ECO:0000256" key="1">
    <source>
        <dbReference type="SAM" id="MobiDB-lite"/>
    </source>
</evidence>
<accession>A0A2W2EHZ1</accession>
<dbReference type="EMBL" id="POTY01000005">
    <property type="protein sequence ID" value="PZG23936.1"/>
    <property type="molecule type" value="Genomic_DNA"/>
</dbReference>
<dbReference type="AlphaFoldDB" id="A0A2W2EHZ1"/>
<proteinExistence type="predicted"/>
<sequence>MTEATEQFFASLPARAPEILRTPIGGALRIELSDGHRTEHWLVRMGPGTAEVSQDPEPADAVWYCSVDLFDRLVTGRAQALAALFRNESTYTGNVVLLLAFRRFFPPPPGTRDPRDVAREHVRQKR</sequence>
<name>A0A2W2EHZ1_9ACTN</name>
<dbReference type="InterPro" id="IPR003033">
    <property type="entry name" value="SCP2_sterol-bd_dom"/>
</dbReference>
<comment type="caution">
    <text evidence="3">The sequence shown here is derived from an EMBL/GenBank/DDBJ whole genome shotgun (WGS) entry which is preliminary data.</text>
</comment>
<evidence type="ECO:0000259" key="2">
    <source>
        <dbReference type="Pfam" id="PF02036"/>
    </source>
</evidence>
<feature type="compositionally biased region" description="Basic and acidic residues" evidence="1">
    <location>
        <begin position="112"/>
        <end position="126"/>
    </location>
</feature>
<gene>
    <name evidence="3" type="ORF">C1I95_01805</name>
</gene>
<evidence type="ECO:0000313" key="3">
    <source>
        <dbReference type="EMBL" id="PZG23936.1"/>
    </source>
</evidence>
<evidence type="ECO:0000313" key="4">
    <source>
        <dbReference type="Proteomes" id="UP000248924"/>
    </source>
</evidence>
<dbReference type="Pfam" id="PF02036">
    <property type="entry name" value="SCP2"/>
    <property type="match status" value="1"/>
</dbReference>
<dbReference type="Proteomes" id="UP000248924">
    <property type="component" value="Unassembled WGS sequence"/>
</dbReference>
<organism evidence="3 4">
    <name type="scientific">Micromonospora craterilacus</name>
    <dbReference type="NCBI Taxonomy" id="1655439"/>
    <lineage>
        <taxon>Bacteria</taxon>
        <taxon>Bacillati</taxon>
        <taxon>Actinomycetota</taxon>
        <taxon>Actinomycetes</taxon>
        <taxon>Micromonosporales</taxon>
        <taxon>Micromonosporaceae</taxon>
        <taxon>Micromonospora</taxon>
    </lineage>
</organism>
<dbReference type="OrthoDB" id="3402301at2"/>
<protein>
    <recommendedName>
        <fullName evidence="2">SCP2 domain-containing protein</fullName>
    </recommendedName>
</protein>
<dbReference type="SUPFAM" id="SSF55718">
    <property type="entry name" value="SCP-like"/>
    <property type="match status" value="1"/>
</dbReference>
<feature type="region of interest" description="Disordered" evidence="1">
    <location>
        <begin position="107"/>
        <end position="126"/>
    </location>
</feature>
<keyword evidence="4" id="KW-1185">Reference proteome</keyword>
<reference evidence="3 4" key="1">
    <citation type="submission" date="2018-01" db="EMBL/GenBank/DDBJ databases">
        <title>Draft genome sequence of Jishengella sp. NA12.</title>
        <authorList>
            <person name="Sahin N."/>
            <person name="Ay H."/>
            <person name="Saygin H."/>
        </authorList>
    </citation>
    <scope>NUCLEOTIDE SEQUENCE [LARGE SCALE GENOMIC DNA]</scope>
    <source>
        <strain evidence="3 4">NA12</strain>
    </source>
</reference>